<evidence type="ECO:0000313" key="5">
    <source>
        <dbReference type="EMBL" id="KER22452.1"/>
    </source>
</evidence>
<dbReference type="SMART" id="SM01052">
    <property type="entry name" value="CAP_GLY"/>
    <property type="match status" value="4"/>
</dbReference>
<dbReference type="InterPro" id="IPR000938">
    <property type="entry name" value="CAP-Gly_domain"/>
</dbReference>
<dbReference type="CTD" id="20323635"/>
<dbReference type="PROSITE" id="PS00845">
    <property type="entry name" value="CAP_GLY_1"/>
    <property type="match status" value="2"/>
</dbReference>
<feature type="compositionally biased region" description="Polar residues" evidence="2">
    <location>
        <begin position="1319"/>
        <end position="1339"/>
    </location>
</feature>
<dbReference type="EMBL" id="KL596898">
    <property type="protein sequence ID" value="KER22452.1"/>
    <property type="molecule type" value="Genomic_DNA"/>
</dbReference>
<feature type="transmembrane region" description="Helical" evidence="3">
    <location>
        <begin position="301"/>
        <end position="320"/>
    </location>
</feature>
<feature type="region of interest" description="Disordered" evidence="2">
    <location>
        <begin position="466"/>
        <end position="501"/>
    </location>
</feature>
<evidence type="ECO:0000256" key="3">
    <source>
        <dbReference type="SAM" id="Phobius"/>
    </source>
</evidence>
<keyword evidence="6" id="KW-1185">Reference proteome</keyword>
<dbReference type="Pfam" id="PF01302">
    <property type="entry name" value="CAP_GLY"/>
    <property type="match status" value="4"/>
</dbReference>
<feature type="domain" description="CAP-Gly" evidence="4">
    <location>
        <begin position="1436"/>
        <end position="1478"/>
    </location>
</feature>
<keyword evidence="3" id="KW-0812">Transmembrane</keyword>
<dbReference type="STRING" id="6198.A0A074ZA38"/>
<feature type="domain" description="CAP-Gly" evidence="4">
    <location>
        <begin position="1267"/>
        <end position="1309"/>
    </location>
</feature>
<dbReference type="PANTHER" id="PTHR18916:SF88">
    <property type="entry name" value="CAP-GLY DOMAIN-CONTAINING PROTEIN"/>
    <property type="match status" value="1"/>
</dbReference>
<feature type="transmembrane region" description="Helical" evidence="3">
    <location>
        <begin position="398"/>
        <end position="419"/>
    </location>
</feature>
<dbReference type="Gene3D" id="2.30.30.190">
    <property type="entry name" value="CAP Gly-rich-like domain"/>
    <property type="match status" value="4"/>
</dbReference>
<gene>
    <name evidence="5" type="ORF">T265_09466</name>
</gene>
<feature type="domain" description="CAP-Gly" evidence="4">
    <location>
        <begin position="1140"/>
        <end position="1182"/>
    </location>
</feature>
<feature type="region of interest" description="Disordered" evidence="2">
    <location>
        <begin position="794"/>
        <end position="904"/>
    </location>
</feature>
<name>A0A074ZA38_OPIVI</name>
<feature type="compositionally biased region" description="Polar residues" evidence="2">
    <location>
        <begin position="1068"/>
        <end position="1085"/>
    </location>
</feature>
<dbReference type="Pfam" id="PF12796">
    <property type="entry name" value="Ank_2"/>
    <property type="match status" value="1"/>
</dbReference>
<dbReference type="GeneID" id="20323635"/>
<feature type="transmembrane region" description="Helical" evidence="3">
    <location>
        <begin position="372"/>
        <end position="391"/>
    </location>
</feature>
<dbReference type="InterPro" id="IPR002110">
    <property type="entry name" value="Ankyrin_rpt"/>
</dbReference>
<feature type="transmembrane region" description="Helical" evidence="3">
    <location>
        <begin position="265"/>
        <end position="289"/>
    </location>
</feature>
<dbReference type="PROSITE" id="PS50088">
    <property type="entry name" value="ANK_REPEAT"/>
    <property type="match status" value="2"/>
</dbReference>
<evidence type="ECO:0000313" key="6">
    <source>
        <dbReference type="Proteomes" id="UP000054324"/>
    </source>
</evidence>
<feature type="repeat" description="ANK" evidence="1">
    <location>
        <begin position="616"/>
        <end position="655"/>
    </location>
</feature>
<dbReference type="SUPFAM" id="SSF74924">
    <property type="entry name" value="Cap-Gly domain"/>
    <property type="match status" value="4"/>
</dbReference>
<feature type="compositionally biased region" description="Polar residues" evidence="2">
    <location>
        <begin position="487"/>
        <end position="496"/>
    </location>
</feature>
<reference evidence="5 6" key="1">
    <citation type="submission" date="2013-11" db="EMBL/GenBank/DDBJ databases">
        <title>Opisthorchis viverrini - life in the bile duct.</title>
        <authorList>
            <person name="Young N.D."/>
            <person name="Nagarajan N."/>
            <person name="Lin S.J."/>
            <person name="Korhonen P.K."/>
            <person name="Jex A.R."/>
            <person name="Hall R.S."/>
            <person name="Safavi-Hemami H."/>
            <person name="Kaewkong W."/>
            <person name="Bertrand D."/>
            <person name="Gao S."/>
            <person name="Seet Q."/>
            <person name="Wongkham S."/>
            <person name="Teh B.T."/>
            <person name="Wongkham C."/>
            <person name="Intapan P.M."/>
            <person name="Maleewong W."/>
            <person name="Yang X."/>
            <person name="Hu M."/>
            <person name="Wang Z."/>
            <person name="Hofmann A."/>
            <person name="Sternberg P.W."/>
            <person name="Tan P."/>
            <person name="Wang J."/>
            <person name="Gasser R.B."/>
        </authorList>
    </citation>
    <scope>NUCLEOTIDE SEQUENCE [LARGE SCALE GENOMIC DNA]</scope>
</reference>
<evidence type="ECO:0000256" key="1">
    <source>
        <dbReference type="PROSITE-ProRule" id="PRU00023"/>
    </source>
</evidence>
<evidence type="ECO:0000256" key="2">
    <source>
        <dbReference type="SAM" id="MobiDB-lite"/>
    </source>
</evidence>
<feature type="repeat" description="ANK" evidence="1">
    <location>
        <begin position="657"/>
        <end position="689"/>
    </location>
</feature>
<feature type="compositionally biased region" description="Low complexity" evidence="2">
    <location>
        <begin position="882"/>
        <end position="895"/>
    </location>
</feature>
<organism evidence="5 6">
    <name type="scientific">Opisthorchis viverrini</name>
    <name type="common">Southeast Asian liver fluke</name>
    <dbReference type="NCBI Taxonomy" id="6198"/>
    <lineage>
        <taxon>Eukaryota</taxon>
        <taxon>Metazoa</taxon>
        <taxon>Spiralia</taxon>
        <taxon>Lophotrochozoa</taxon>
        <taxon>Platyhelminthes</taxon>
        <taxon>Trematoda</taxon>
        <taxon>Digenea</taxon>
        <taxon>Opisthorchiida</taxon>
        <taxon>Opisthorchiata</taxon>
        <taxon>Opisthorchiidae</taxon>
        <taxon>Opisthorchis</taxon>
    </lineage>
</organism>
<keyword evidence="3" id="KW-0472">Membrane</keyword>
<dbReference type="SUPFAM" id="SSF48403">
    <property type="entry name" value="Ankyrin repeat"/>
    <property type="match status" value="1"/>
</dbReference>
<protein>
    <recommendedName>
        <fullName evidence="4">CAP-Gly domain-containing protein</fullName>
    </recommendedName>
</protein>
<dbReference type="OrthoDB" id="2130750at2759"/>
<feature type="transmembrane region" description="Helical" evidence="3">
    <location>
        <begin position="332"/>
        <end position="352"/>
    </location>
</feature>
<proteinExistence type="predicted"/>
<dbReference type="RefSeq" id="XP_009173805.1">
    <property type="nucleotide sequence ID" value="XM_009175541.1"/>
</dbReference>
<dbReference type="Gene3D" id="1.25.40.20">
    <property type="entry name" value="Ankyrin repeat-containing domain"/>
    <property type="match status" value="1"/>
</dbReference>
<dbReference type="PROSITE" id="PS50297">
    <property type="entry name" value="ANK_REP_REGION"/>
    <property type="match status" value="1"/>
</dbReference>
<feature type="compositionally biased region" description="Low complexity" evidence="2">
    <location>
        <begin position="1024"/>
        <end position="1036"/>
    </location>
</feature>
<dbReference type="SMART" id="SM00248">
    <property type="entry name" value="ANK"/>
    <property type="match status" value="3"/>
</dbReference>
<evidence type="ECO:0000259" key="4">
    <source>
        <dbReference type="PROSITE" id="PS50245"/>
    </source>
</evidence>
<dbReference type="InterPro" id="IPR036770">
    <property type="entry name" value="Ankyrin_rpt-contain_sf"/>
</dbReference>
<feature type="region of interest" description="Disordered" evidence="2">
    <location>
        <begin position="1317"/>
        <end position="1339"/>
    </location>
</feature>
<keyword evidence="1" id="KW-0040">ANK repeat</keyword>
<feature type="region of interest" description="Disordered" evidence="2">
    <location>
        <begin position="1015"/>
        <end position="1092"/>
    </location>
</feature>
<feature type="region of interest" description="Disordered" evidence="2">
    <location>
        <begin position="1506"/>
        <end position="1542"/>
    </location>
</feature>
<dbReference type="Proteomes" id="UP000054324">
    <property type="component" value="Unassembled WGS sequence"/>
</dbReference>
<feature type="compositionally biased region" description="Polar residues" evidence="2">
    <location>
        <begin position="837"/>
        <end position="849"/>
    </location>
</feature>
<feature type="domain" description="CAP-Gly" evidence="4">
    <location>
        <begin position="957"/>
        <end position="999"/>
    </location>
</feature>
<keyword evidence="3" id="KW-1133">Transmembrane helix</keyword>
<dbReference type="PANTHER" id="PTHR18916">
    <property type="entry name" value="DYNACTIN 1-RELATED MICROTUBULE-BINDING"/>
    <property type="match status" value="1"/>
</dbReference>
<feature type="region of interest" description="Disordered" evidence="2">
    <location>
        <begin position="525"/>
        <end position="546"/>
    </location>
</feature>
<sequence>MARAVCRHRPPVLEGVFLLRSGLPVYDNDIVHQAPLALHLWSLAVSYFGESRCIFCFIIMELVMIFSMMRLCNVFSKVLLALDLRRKKKNTAGGIHPSSQDLLVSENSFTGVPIRVLIWLSIPKQGKSRGRGRVRTPDLPVNKFVLYPLEPSRPYRLFGLPVNFERLICESVFPVSQLLFQPVFNPGIRGSVNVDRMECHLRVDYDNLLSRSAVYFLVSLCTRLLPTTLSGLFAPSHFGCRVRVPLTLPPFAKGLLRPVGIRQRVLRTISCLVGFVGTFGGLIWGSYVLEGHDWSFMNSIYLHQLRFVDCTPQLGIYWYLFVEMFEHFYELFIWVFQLLLASLVVAMLMRFYEEPVFLCYSILLITNVLQPYHSIGEFGYLIALLPVWGFLQTQCRLYLPTTCVLLASLVLTPLFHYMWLQPGTANANFYFAACMVYAVGQLDCQSRPLSLPPECAPSPRTVARSHCVRPSSDRFRPQPPIDEVDQGTATNRSTSELPRRRSYPISHPPCEVPFCASCRQQDEEMLAASEEKSPSPTGVPPLEDEDASRSWIFKQLPGPWWWCEDCQASVSSPQITIPHLFAVLRQWTPYAQLQLITVVEEIFRRGAHVDDRDGLTDMTLLHFAAKSGAVGDEESACRIAEFLLNGGANLEARCRWTDMTPLHYAAYFDCPMLVELFIQRGAQLEARSSLADDATPLHLCAIQLSLGAARVLLHASVQSLAQSGVRYAGKDALDALGRTPYASRHFECRKPSNLPSFFTFIFSLECPDCLPPVTQLAEPLCSLRDRLAELLGSPTKDRPAGFPIGNHADFLSDGRSMPVENGTDVSTKPPYQPVATAPSTENAASSRQPTPQPDGLSWLVAESGYLSPRNRRSTASNPDSISPPSTRPATAPASRQPAVINHPLPATSSVSAKVTLQALGLSLDDRVCIGPGSSASLNGSVDRVSVNGRIGRLRYCGPVGFASGVWVGVELDQPLGRNNGTVSGVQYFSCAPNYGIFAPIGRVYKAVSDGGATQKWRPIQGKLPSSAKSPSTRSSTQKQQVGATSDEDAASSTDTSGGEGKHRRLPVSRSSYSLSGSIDQESSKINPPVNQPIDVSHVTAKVDTGLRIQSSTDGSGTQQFQLGDRVLVAGQRRGVIRYIGSTEFAPGTWYGIELDQPLGKNNGSVAGVRYFQCPVGHGIFASANRIQRLPNRPSTPQISKPIPFKPNTSMSGSWYGDPVTTPNAFFLSIFPGLRIQSSTDGSGTQQFQLGDRVLVAGQRRGVIRYIGSTEFAPGTWYGIELDQPLGKNNGSVAGVRYFQCPVGHGIFASANRIQRLPNRPSTPQINQPIPFKPNTSMSGSCKPIPFKPNTSMSGSWYGDPVGSDRIRTRTSWSTTTSPMIGRAVVGRPSLPAELVNALAAAGAKQAMAGKDEPAFYITEGMQVLCSGEMGIVRYIGPITFADGIWLGIELRKPRGRHDGSVAGKRYFNCRPGHGLLVRPSRVFCRGINAVNLLPPALAAIERELAEKRQANSSRASQSGSTDAGSRSSSSTVPNGEPNSPSS</sequence>
<feature type="compositionally biased region" description="Low complexity" evidence="2">
    <location>
        <begin position="1516"/>
        <end position="1530"/>
    </location>
</feature>
<dbReference type="KEGG" id="ovi:T265_09466"/>
<feature type="compositionally biased region" description="Polar residues" evidence="2">
    <location>
        <begin position="1531"/>
        <end position="1542"/>
    </location>
</feature>
<dbReference type="InterPro" id="IPR036859">
    <property type="entry name" value="CAP-Gly_dom_sf"/>
</dbReference>
<dbReference type="PROSITE" id="PS50245">
    <property type="entry name" value="CAP_GLY_2"/>
    <property type="match status" value="4"/>
</dbReference>
<accession>A0A074ZA38</accession>
<dbReference type="Pfam" id="PF06728">
    <property type="entry name" value="PIG-U"/>
    <property type="match status" value="2"/>
</dbReference>